<dbReference type="OrthoDB" id="8677105at2759"/>
<reference evidence="2" key="1">
    <citation type="submission" date="2025-08" db="UniProtKB">
        <authorList>
            <consortium name="RefSeq"/>
        </authorList>
    </citation>
    <scope>IDENTIFICATION</scope>
    <source>
        <strain evidence="2">Quisiro</strain>
        <tissue evidence="2">Liver</tissue>
    </source>
</reference>
<evidence type="ECO:0000313" key="1">
    <source>
        <dbReference type="Proteomes" id="UP000192220"/>
    </source>
</evidence>
<dbReference type="KEGG" id="alim:106530618"/>
<name>A0A2I4CNY8_AUSLI</name>
<sequence>MSQEQQAAFHQNLTAELGCCRVTHGGVGLVALALSVLFDQVAQQIRPQGSTQSPVSVRRSEAKRIFGIGASSRIGRIIRAYLSLVPGVANSEEEMSETTELYDERLKLELLDHYERMTTKKRMSTEAMQQWLTGAVFHLHTRLHQVRLNSVPLGSAESLRLSYKTGLKHLVKGYTAYLRRNIVETGAPGALKPKPRPAIGFMSSVISRHAHKVNNSTLPSVTVNSSCTDGAGKDFGLSEQKGSSNITRGETNSNTSAGCIREEEDSWLGLLVIEPQRKVSHRVRHHPCESAAIQQALLTRIMNSQDLEQNRNLFLYPQKILQSLVRQRDDFELKTN</sequence>
<dbReference type="Proteomes" id="UP000192220">
    <property type="component" value="Unplaced"/>
</dbReference>
<organism evidence="1 2">
    <name type="scientific">Austrofundulus limnaeus</name>
    <name type="common">Annual killifish</name>
    <dbReference type="NCBI Taxonomy" id="52670"/>
    <lineage>
        <taxon>Eukaryota</taxon>
        <taxon>Metazoa</taxon>
        <taxon>Chordata</taxon>
        <taxon>Craniata</taxon>
        <taxon>Vertebrata</taxon>
        <taxon>Euteleostomi</taxon>
        <taxon>Actinopterygii</taxon>
        <taxon>Neopterygii</taxon>
        <taxon>Teleostei</taxon>
        <taxon>Neoteleostei</taxon>
        <taxon>Acanthomorphata</taxon>
        <taxon>Ovalentaria</taxon>
        <taxon>Atherinomorphae</taxon>
        <taxon>Cyprinodontiformes</taxon>
        <taxon>Rivulidae</taxon>
        <taxon>Austrofundulus</taxon>
    </lineage>
</organism>
<dbReference type="RefSeq" id="XP_013881725.1">
    <property type="nucleotide sequence ID" value="XM_014026271.1"/>
</dbReference>
<dbReference type="AlphaFoldDB" id="A0A2I4CNY8"/>
<accession>A0A2I4CNY8</accession>
<dbReference type="GeneID" id="106530618"/>
<protein>
    <submittedName>
        <fullName evidence="2">Uncharacterized protein LOC106530618</fullName>
    </submittedName>
</protein>
<evidence type="ECO:0000313" key="2">
    <source>
        <dbReference type="RefSeq" id="XP_013881725.1"/>
    </source>
</evidence>
<gene>
    <name evidence="2" type="primary">LOC106530618</name>
</gene>
<proteinExistence type="predicted"/>
<dbReference type="InParanoid" id="A0A2I4CNY8"/>
<keyword evidence="1" id="KW-1185">Reference proteome</keyword>